<protein>
    <recommendedName>
        <fullName evidence="4">PiggyBac transposable element-derived protein domain-containing protein</fullName>
    </recommendedName>
</protein>
<dbReference type="EMBL" id="JYDP01000006">
    <property type="protein sequence ID" value="KRZ17602.1"/>
    <property type="molecule type" value="Genomic_DNA"/>
</dbReference>
<dbReference type="AlphaFoldDB" id="A0A0V1I5H4"/>
<keyword evidence="3" id="KW-1185">Reference proteome</keyword>
<feature type="transmembrane region" description="Helical" evidence="1">
    <location>
        <begin position="37"/>
        <end position="58"/>
    </location>
</feature>
<evidence type="ECO:0000313" key="3">
    <source>
        <dbReference type="Proteomes" id="UP000055024"/>
    </source>
</evidence>
<keyword evidence="1" id="KW-0472">Membrane</keyword>
<proteinExistence type="predicted"/>
<keyword evidence="1" id="KW-0812">Transmembrane</keyword>
<sequence length="88" mass="10389">MHHNRKVSPEENNKQRKMSDVDNLHHLIRLYSCNQQVLLFFISMLDVTGVTANVVWTAKHPEWNSIRSRPRRLFLLECGKNFTENALN</sequence>
<gene>
    <name evidence="2" type="ORF">T11_9666</name>
</gene>
<evidence type="ECO:0000256" key="1">
    <source>
        <dbReference type="SAM" id="Phobius"/>
    </source>
</evidence>
<dbReference type="OrthoDB" id="10049986at2759"/>
<evidence type="ECO:0008006" key="4">
    <source>
        <dbReference type="Google" id="ProtNLM"/>
    </source>
</evidence>
<keyword evidence="1" id="KW-1133">Transmembrane helix</keyword>
<reference evidence="2 3" key="1">
    <citation type="submission" date="2015-01" db="EMBL/GenBank/DDBJ databases">
        <title>Evolution of Trichinella species and genotypes.</title>
        <authorList>
            <person name="Korhonen P.K."/>
            <person name="Edoardo P."/>
            <person name="Giuseppe L.R."/>
            <person name="Gasser R.B."/>
        </authorList>
    </citation>
    <scope>NUCLEOTIDE SEQUENCE [LARGE SCALE GENOMIC DNA]</scope>
    <source>
        <strain evidence="2">ISS1029</strain>
    </source>
</reference>
<dbReference type="Proteomes" id="UP000055024">
    <property type="component" value="Unassembled WGS sequence"/>
</dbReference>
<accession>A0A0V1I5H4</accession>
<organism evidence="2 3">
    <name type="scientific">Trichinella zimbabwensis</name>
    <dbReference type="NCBI Taxonomy" id="268475"/>
    <lineage>
        <taxon>Eukaryota</taxon>
        <taxon>Metazoa</taxon>
        <taxon>Ecdysozoa</taxon>
        <taxon>Nematoda</taxon>
        <taxon>Enoplea</taxon>
        <taxon>Dorylaimia</taxon>
        <taxon>Trichinellida</taxon>
        <taxon>Trichinellidae</taxon>
        <taxon>Trichinella</taxon>
    </lineage>
</organism>
<evidence type="ECO:0000313" key="2">
    <source>
        <dbReference type="EMBL" id="KRZ17602.1"/>
    </source>
</evidence>
<comment type="caution">
    <text evidence="2">The sequence shown here is derived from an EMBL/GenBank/DDBJ whole genome shotgun (WGS) entry which is preliminary data.</text>
</comment>
<name>A0A0V1I5H4_9BILA</name>